<dbReference type="InterPro" id="IPR003500">
    <property type="entry name" value="RpiB_LacA_LacB"/>
</dbReference>
<dbReference type="EMBL" id="PDKN01000001">
    <property type="protein sequence ID" value="RXJ60626.1"/>
    <property type="molecule type" value="Genomic_DNA"/>
</dbReference>
<feature type="binding site" evidence="4">
    <location>
        <position position="136"/>
    </location>
    <ligand>
        <name>D-ribulose 5-phosphate</name>
        <dbReference type="ChEBI" id="CHEBI:58121"/>
    </ligand>
</feature>
<dbReference type="GO" id="GO:0009052">
    <property type="term" value="P:pentose-phosphate shunt, non-oxidative branch"/>
    <property type="evidence" value="ECO:0007669"/>
    <property type="project" value="TreeGrafter"/>
</dbReference>
<dbReference type="InterPro" id="IPR004785">
    <property type="entry name" value="RpiB"/>
</dbReference>
<feature type="binding site" evidence="4">
    <location>
        <position position="109"/>
    </location>
    <ligand>
        <name>D-ribulose 5-phosphate</name>
        <dbReference type="ChEBI" id="CHEBI:58121"/>
    </ligand>
</feature>
<dbReference type="Gene3D" id="3.40.1400.10">
    <property type="entry name" value="Sugar-phosphate isomerase, RpiB/LacA/LacB"/>
    <property type="match status" value="1"/>
</dbReference>
<comment type="similarity">
    <text evidence="1">Belongs to the LacAB/RpiB family.</text>
</comment>
<reference evidence="5 6" key="1">
    <citation type="submission" date="2017-10" db="EMBL/GenBank/DDBJ databases">
        <title>Genomics of the genus Arcobacter.</title>
        <authorList>
            <person name="Perez-Cataluna A."/>
            <person name="Figueras M.J."/>
        </authorList>
    </citation>
    <scope>NUCLEOTIDE SEQUENCE [LARGE SCALE GENOMIC DNA]</scope>
    <source>
        <strain evidence="5 6">CECT 8987</strain>
    </source>
</reference>
<dbReference type="GO" id="GO:0019316">
    <property type="term" value="P:D-allose catabolic process"/>
    <property type="evidence" value="ECO:0007669"/>
    <property type="project" value="TreeGrafter"/>
</dbReference>
<dbReference type="Pfam" id="PF02502">
    <property type="entry name" value="LacAB_rpiB"/>
    <property type="match status" value="1"/>
</dbReference>
<keyword evidence="6" id="KW-1185">Reference proteome</keyword>
<name>A0A4Q0XTA3_9BACT</name>
<dbReference type="SUPFAM" id="SSF89623">
    <property type="entry name" value="Ribose/Galactose isomerase RpiB/AlsB"/>
    <property type="match status" value="1"/>
</dbReference>
<keyword evidence="2 5" id="KW-0413">Isomerase</keyword>
<dbReference type="PIRSF" id="PIRSF005384">
    <property type="entry name" value="RpiB_LacA_B"/>
    <property type="match status" value="1"/>
</dbReference>
<feature type="binding site" evidence="4">
    <location>
        <begin position="8"/>
        <end position="9"/>
    </location>
    <ligand>
        <name>D-ribulose 5-phosphate</name>
        <dbReference type="ChEBI" id="CHEBI:58121"/>
    </ligand>
</feature>
<evidence type="ECO:0000256" key="2">
    <source>
        <dbReference type="ARBA" id="ARBA00023235"/>
    </source>
</evidence>
<dbReference type="PANTHER" id="PTHR30345">
    <property type="entry name" value="RIBOSE-5-PHOSPHATE ISOMERASE B"/>
    <property type="match status" value="1"/>
</dbReference>
<feature type="active site" description="Proton donor" evidence="3">
    <location>
        <position position="98"/>
    </location>
</feature>
<feature type="binding site" evidence="4">
    <location>
        <position position="99"/>
    </location>
    <ligand>
        <name>D-ribulose 5-phosphate</name>
        <dbReference type="ChEBI" id="CHEBI:58121"/>
    </ligand>
</feature>
<dbReference type="RefSeq" id="WP_128994760.1">
    <property type="nucleotide sequence ID" value="NZ_PDKN01000001.1"/>
</dbReference>
<evidence type="ECO:0000256" key="4">
    <source>
        <dbReference type="PIRSR" id="PIRSR005384-2"/>
    </source>
</evidence>
<dbReference type="NCBIfam" id="TIGR01120">
    <property type="entry name" value="rpiB"/>
    <property type="match status" value="1"/>
</dbReference>
<evidence type="ECO:0000313" key="5">
    <source>
        <dbReference type="EMBL" id="RXJ60626.1"/>
    </source>
</evidence>
<evidence type="ECO:0000256" key="1">
    <source>
        <dbReference type="ARBA" id="ARBA00008754"/>
    </source>
</evidence>
<organism evidence="5 6">
    <name type="scientific">Candidatus Marinarcus aquaticus</name>
    <dbReference type="NCBI Taxonomy" id="2044504"/>
    <lineage>
        <taxon>Bacteria</taxon>
        <taxon>Pseudomonadati</taxon>
        <taxon>Campylobacterota</taxon>
        <taxon>Epsilonproteobacteria</taxon>
        <taxon>Campylobacterales</taxon>
        <taxon>Arcobacteraceae</taxon>
        <taxon>Candidatus Marinarcus</taxon>
    </lineage>
</organism>
<dbReference type="OrthoDB" id="1778624at2"/>
<dbReference type="NCBIfam" id="NF004051">
    <property type="entry name" value="PRK05571.1"/>
    <property type="match status" value="1"/>
</dbReference>
<feature type="active site" description="Proton acceptor" evidence="3">
    <location>
        <position position="65"/>
    </location>
</feature>
<feature type="binding site" evidence="4">
    <location>
        <position position="132"/>
    </location>
    <ligand>
        <name>D-ribulose 5-phosphate</name>
        <dbReference type="ChEBI" id="CHEBI:58121"/>
    </ligand>
</feature>
<gene>
    <name evidence="5" type="primary">rpiB</name>
    <name evidence="5" type="ORF">CRV04_01040</name>
</gene>
<evidence type="ECO:0000256" key="3">
    <source>
        <dbReference type="PIRSR" id="PIRSR005384-1"/>
    </source>
</evidence>
<evidence type="ECO:0000313" key="6">
    <source>
        <dbReference type="Proteomes" id="UP000290657"/>
    </source>
</evidence>
<dbReference type="InterPro" id="IPR036569">
    <property type="entry name" value="RpiB_LacA_LacB_sf"/>
</dbReference>
<accession>A0A4Q0XTA3</accession>
<feature type="binding site" evidence="4">
    <location>
        <begin position="66"/>
        <end position="70"/>
    </location>
    <ligand>
        <name>D-ribulose 5-phosphate</name>
        <dbReference type="ChEBI" id="CHEBI:58121"/>
    </ligand>
</feature>
<dbReference type="Proteomes" id="UP000290657">
    <property type="component" value="Unassembled WGS sequence"/>
</dbReference>
<dbReference type="GO" id="GO:0004751">
    <property type="term" value="F:ribose-5-phosphate isomerase activity"/>
    <property type="evidence" value="ECO:0007669"/>
    <property type="project" value="TreeGrafter"/>
</dbReference>
<proteinExistence type="inferred from homology"/>
<dbReference type="AlphaFoldDB" id="A0A4Q0XTA3"/>
<comment type="caution">
    <text evidence="5">The sequence shown here is derived from an EMBL/GenBank/DDBJ whole genome shotgun (WGS) entry which is preliminary data.</text>
</comment>
<protein>
    <submittedName>
        <fullName evidence="5">Ribose 5-phosphate isomerase B</fullName>
    </submittedName>
</protein>
<dbReference type="PANTHER" id="PTHR30345:SF0">
    <property type="entry name" value="DNA DAMAGE-REPAIR_TOLERATION PROTEIN DRT102"/>
    <property type="match status" value="1"/>
</dbReference>
<sequence length="149" mass="16265">MTYYIGADHAGIDIKAYVKELFEKKGHEVIDLGPNTKDRVDYPDFAAKVCQEVLANEGSKGILICGSGIGMSMAANKFDGIRAALCHNEYSAKMAREHNDANVICLGERVSGYGMVEAIVDAWCKASFEGGRHTKRVEKINNLFGSCRA</sequence>
<dbReference type="NCBIfam" id="TIGR00689">
    <property type="entry name" value="rpiB_lacA_lacB"/>
    <property type="match status" value="1"/>
</dbReference>